<dbReference type="EMBL" id="MNYI01000066">
    <property type="protein sequence ID" value="OIP41919.1"/>
    <property type="molecule type" value="Genomic_DNA"/>
</dbReference>
<sequence>MFKHNTSYLLKIFHQLVACAIWLFFSINLYALQPPILSSVISEQKVTSIDISELLPFYETLSPDEKEEQIRDWTVYGLLVSLNLSEKSVKELLQGTMPMRYQYLKNSVDNEISPGRIKYITAKDCIMILSEDRLNDKSLIGSILDEKYSHNNYCPELVRLL</sequence>
<dbReference type="STRING" id="1817895.AUJ95_02490"/>
<comment type="caution">
    <text evidence="2">The sequence shown here is derived from an EMBL/GenBank/DDBJ whole genome shotgun (WGS) entry which is preliminary data.</text>
</comment>
<name>A0A1J5ED30_9BACT</name>
<evidence type="ECO:0000313" key="2">
    <source>
        <dbReference type="EMBL" id="OIP41919.1"/>
    </source>
</evidence>
<evidence type="ECO:0000313" key="3">
    <source>
        <dbReference type="Proteomes" id="UP000183085"/>
    </source>
</evidence>
<proteinExistence type="predicted"/>
<dbReference type="AlphaFoldDB" id="A0A1J5ED30"/>
<protein>
    <submittedName>
        <fullName evidence="2">Uncharacterized protein</fullName>
    </submittedName>
</protein>
<dbReference type="Proteomes" id="UP000183085">
    <property type="component" value="Unassembled WGS sequence"/>
</dbReference>
<keyword evidence="1" id="KW-1133">Transmembrane helix</keyword>
<keyword evidence="1" id="KW-0472">Membrane</keyword>
<evidence type="ECO:0000256" key="1">
    <source>
        <dbReference type="SAM" id="Phobius"/>
    </source>
</evidence>
<keyword evidence="1" id="KW-0812">Transmembrane</keyword>
<organism evidence="2 3">
    <name type="scientific">Candidatus Desantisbacteria bacterium CG2_30_40_21</name>
    <dbReference type="NCBI Taxonomy" id="1817895"/>
    <lineage>
        <taxon>Bacteria</taxon>
        <taxon>Candidatus Desantisiibacteriota</taxon>
    </lineage>
</organism>
<reference evidence="2 3" key="1">
    <citation type="journal article" date="2016" name="Environ. Microbiol.">
        <title>Genomic resolution of a cold subsurface aquifer community provides metabolic insights for novel microbes adapted to high CO concentrations.</title>
        <authorList>
            <person name="Probst A.J."/>
            <person name="Castelle C.J."/>
            <person name="Singh A."/>
            <person name="Brown C.T."/>
            <person name="Anantharaman K."/>
            <person name="Sharon I."/>
            <person name="Hug L.A."/>
            <person name="Burstein D."/>
            <person name="Emerson J.B."/>
            <person name="Thomas B.C."/>
            <person name="Banfield J.F."/>
        </authorList>
    </citation>
    <scope>NUCLEOTIDE SEQUENCE [LARGE SCALE GENOMIC DNA]</scope>
    <source>
        <strain evidence="2">CG2_30_40_21</strain>
    </source>
</reference>
<gene>
    <name evidence="2" type="ORF">AUJ95_02490</name>
</gene>
<feature type="transmembrane region" description="Helical" evidence="1">
    <location>
        <begin position="12"/>
        <end position="32"/>
    </location>
</feature>
<accession>A0A1J5ED30</accession>